<reference evidence="2 3" key="1">
    <citation type="journal article" date="2009" name="PLoS ONE">
        <title>Methylobacterium genome sequences: a reference blueprint to investigate microbial metabolism of C1 compounds from natural and industrial sources.</title>
        <authorList>
            <person name="Vuilleumier S."/>
            <person name="Chistoserdova L."/>
            <person name="Lee M.-C."/>
            <person name="Bringel F."/>
            <person name="Lajus A."/>
            <person name="Zhou Y."/>
            <person name="Gourion B."/>
            <person name="Barbe V."/>
            <person name="Chang J."/>
            <person name="Cruveiller S."/>
            <person name="Dossat C."/>
            <person name="Gillett W."/>
            <person name="Gruffaz C."/>
            <person name="Haugen E."/>
            <person name="Hourcade E."/>
            <person name="Levy R."/>
            <person name="Mangenot S."/>
            <person name="Muller E."/>
            <person name="Nadalig T."/>
            <person name="Pagni M."/>
            <person name="Penny C."/>
            <person name="Peyraud R."/>
            <person name="Robinson D.G."/>
            <person name="Roche D."/>
            <person name="Rouy Z."/>
            <person name="Saenampechek C."/>
            <person name="Salvignol G."/>
            <person name="Vallenet D."/>
            <person name="Wu Z."/>
            <person name="Marx C.J."/>
            <person name="Vorholt J.A."/>
            <person name="Olson M.V."/>
            <person name="Kaul R."/>
            <person name="Weissenbach J."/>
            <person name="Medigue C."/>
            <person name="Lidstrom M.E."/>
        </authorList>
    </citation>
    <scope>NUCLEOTIDE SEQUENCE [LARGE SCALE GENOMIC DNA]</scope>
    <source>
        <strain evidence="3">ATCC 14718 / DSM 1338 / JCM 2805 / NCIMB 9133 / AM1</strain>
    </source>
</reference>
<dbReference type="Pfam" id="PF00149">
    <property type="entry name" value="Metallophos"/>
    <property type="match status" value="1"/>
</dbReference>
<dbReference type="GO" id="GO:0008803">
    <property type="term" value="F:bis(5'-nucleosyl)-tetraphosphatase (symmetrical) activity"/>
    <property type="evidence" value="ECO:0007669"/>
    <property type="project" value="TreeGrafter"/>
</dbReference>
<accession>C5B468</accession>
<keyword evidence="3" id="KW-1185">Reference proteome</keyword>
<protein>
    <submittedName>
        <fullName evidence="2">Serine/threonine protein phosphatase</fullName>
    </submittedName>
</protein>
<feature type="domain" description="Calcineurin-like phosphoesterase" evidence="1">
    <location>
        <begin position="22"/>
        <end position="202"/>
    </location>
</feature>
<dbReference type="Gene3D" id="3.60.21.10">
    <property type="match status" value="1"/>
</dbReference>
<dbReference type="HOGENOM" id="CLU_023125_4_1_5"/>
<evidence type="ECO:0000313" key="2">
    <source>
        <dbReference type="EMBL" id="ACS43250.1"/>
    </source>
</evidence>
<keyword evidence="2" id="KW-0614">Plasmid</keyword>
<dbReference type="EMBL" id="CP001511">
    <property type="protein sequence ID" value="ACS43250.1"/>
    <property type="molecule type" value="Genomic_DNA"/>
</dbReference>
<evidence type="ECO:0000313" key="3">
    <source>
        <dbReference type="Proteomes" id="UP000009081"/>
    </source>
</evidence>
<name>C5B468_METEA</name>
<dbReference type="InterPro" id="IPR004843">
    <property type="entry name" value="Calcineurin-like_PHP"/>
</dbReference>
<dbReference type="GO" id="GO:0005737">
    <property type="term" value="C:cytoplasm"/>
    <property type="evidence" value="ECO:0007669"/>
    <property type="project" value="TreeGrafter"/>
</dbReference>
<sequence>MAPTNDGAASESGVVPLAIDGPVYACGDLHGRDDLMLEFLAWVDADAGHGPATVVFLGDFVDRGFGGRRVVERLMCGPSRKDHRWVPLKGNHDALFASAWRNPGGRDAVAWVANGGVATLASYGVAPGEPFRDRVPEAHVEFLEKLPLAADDGERLYVHAGVRPGVPMALQSPFDLTWIRDEFLASDHGFDRIVVHGHTISRHGPDVRPWRVGLDMGAYATGRLCCARFLPGVAEPLFHVAETRSAPVRDRAPAAVAWTR</sequence>
<evidence type="ECO:0000259" key="1">
    <source>
        <dbReference type="Pfam" id="PF00149"/>
    </source>
</evidence>
<dbReference type="Proteomes" id="UP000009081">
    <property type="component" value="Plasmid megaplasmid"/>
</dbReference>
<organism evidence="2 3">
    <name type="scientific">Methylorubrum extorquens (strain ATCC 14718 / DSM 1338 / JCM 2805 / NCIMB 9133 / AM1)</name>
    <name type="common">Methylobacterium extorquens</name>
    <dbReference type="NCBI Taxonomy" id="272630"/>
    <lineage>
        <taxon>Bacteria</taxon>
        <taxon>Pseudomonadati</taxon>
        <taxon>Pseudomonadota</taxon>
        <taxon>Alphaproteobacteria</taxon>
        <taxon>Hyphomicrobiales</taxon>
        <taxon>Methylobacteriaceae</taxon>
        <taxon>Methylorubrum</taxon>
    </lineage>
</organism>
<geneLocation type="plasmid" evidence="2 3">
    <name>megaplasmid</name>
</geneLocation>
<dbReference type="GO" id="GO:0110154">
    <property type="term" value="P:RNA decapping"/>
    <property type="evidence" value="ECO:0007669"/>
    <property type="project" value="TreeGrafter"/>
</dbReference>
<dbReference type="InterPro" id="IPR050126">
    <property type="entry name" value="Ap4A_hydrolase"/>
</dbReference>
<dbReference type="PANTHER" id="PTHR42850">
    <property type="entry name" value="METALLOPHOSPHOESTERASE"/>
    <property type="match status" value="1"/>
</dbReference>
<gene>
    <name evidence="2" type="ordered locus">MexAM1_META2p0398</name>
</gene>
<dbReference type="KEGG" id="mea:Mex_2p0398"/>
<dbReference type="PANTHER" id="PTHR42850:SF4">
    <property type="entry name" value="ZINC-DEPENDENT ENDOPOLYPHOSPHATASE"/>
    <property type="match status" value="1"/>
</dbReference>
<dbReference type="SUPFAM" id="SSF56300">
    <property type="entry name" value="Metallo-dependent phosphatases"/>
    <property type="match status" value="1"/>
</dbReference>
<dbReference type="GO" id="GO:0016791">
    <property type="term" value="F:phosphatase activity"/>
    <property type="evidence" value="ECO:0007669"/>
    <property type="project" value="TreeGrafter"/>
</dbReference>
<dbReference type="OrthoDB" id="9807890at2"/>
<dbReference type="InterPro" id="IPR029052">
    <property type="entry name" value="Metallo-depent_PP-like"/>
</dbReference>
<dbReference type="AlphaFoldDB" id="C5B468"/>
<dbReference type="RefSeq" id="WP_012753729.1">
    <property type="nucleotide sequence ID" value="NC_012811.1"/>
</dbReference>
<proteinExistence type="predicted"/>